<dbReference type="PROSITE" id="PS50910">
    <property type="entry name" value="HEPN"/>
    <property type="match status" value="1"/>
</dbReference>
<keyword evidence="3" id="KW-1185">Reference proteome</keyword>
<dbReference type="Pfam" id="PF05168">
    <property type="entry name" value="HEPN"/>
    <property type="match status" value="1"/>
</dbReference>
<dbReference type="SUPFAM" id="SSF81593">
    <property type="entry name" value="Nucleotidyltransferase substrate binding subunit/domain"/>
    <property type="match status" value="1"/>
</dbReference>
<accession>A0A1W1Z673</accession>
<organism evidence="2 3">
    <name type="scientific">Desulfocicer vacuolatum DSM 3385</name>
    <dbReference type="NCBI Taxonomy" id="1121400"/>
    <lineage>
        <taxon>Bacteria</taxon>
        <taxon>Pseudomonadati</taxon>
        <taxon>Thermodesulfobacteriota</taxon>
        <taxon>Desulfobacteria</taxon>
        <taxon>Desulfobacterales</taxon>
        <taxon>Desulfobacteraceae</taxon>
        <taxon>Desulfocicer</taxon>
    </lineage>
</organism>
<dbReference type="STRING" id="1121400.SAMN02746065_102100"/>
<proteinExistence type="predicted"/>
<dbReference type="InterPro" id="IPR007842">
    <property type="entry name" value="HEPN_dom"/>
</dbReference>
<evidence type="ECO:0000259" key="1">
    <source>
        <dbReference type="PROSITE" id="PS50910"/>
    </source>
</evidence>
<dbReference type="Proteomes" id="UP000192418">
    <property type="component" value="Unassembled WGS sequence"/>
</dbReference>
<feature type="domain" description="HEPN" evidence="1">
    <location>
        <begin position="10"/>
        <end position="122"/>
    </location>
</feature>
<evidence type="ECO:0000313" key="3">
    <source>
        <dbReference type="Proteomes" id="UP000192418"/>
    </source>
</evidence>
<dbReference type="Gene3D" id="1.20.120.330">
    <property type="entry name" value="Nucleotidyltransferases domain 2"/>
    <property type="match status" value="1"/>
</dbReference>
<dbReference type="RefSeq" id="WP_084066776.1">
    <property type="nucleotide sequence ID" value="NZ_FWXY01000002.1"/>
</dbReference>
<sequence length="133" mass="14999">MSNEMAKAWITSALADLKSIKHIIDDEFLTHIVAFYAQQCVEKCFKAMLEAKAGVKVPRTHSTLKLYGMIKDELTLDIDIDFLTDFDSLYIDARYPGDLGLLPDGKPSQTDAREFYDVAQSVFTTISDILFHS</sequence>
<evidence type="ECO:0000313" key="2">
    <source>
        <dbReference type="EMBL" id="SMC43903.1"/>
    </source>
</evidence>
<gene>
    <name evidence="2" type="ORF">SAMN02746065_102100</name>
</gene>
<reference evidence="2 3" key="1">
    <citation type="submission" date="2017-04" db="EMBL/GenBank/DDBJ databases">
        <authorList>
            <person name="Afonso C.L."/>
            <person name="Miller P.J."/>
            <person name="Scott M.A."/>
            <person name="Spackman E."/>
            <person name="Goraichik I."/>
            <person name="Dimitrov K.M."/>
            <person name="Suarez D.L."/>
            <person name="Swayne D.E."/>
        </authorList>
    </citation>
    <scope>NUCLEOTIDE SEQUENCE [LARGE SCALE GENOMIC DNA]</scope>
    <source>
        <strain evidence="2 3">DSM 3385</strain>
    </source>
</reference>
<protein>
    <submittedName>
        <fullName evidence="2">HEPN domain-containing protein</fullName>
    </submittedName>
</protein>
<dbReference type="EMBL" id="FWXY01000002">
    <property type="protein sequence ID" value="SMC43903.1"/>
    <property type="molecule type" value="Genomic_DNA"/>
</dbReference>
<dbReference type="OrthoDB" id="9810875at2"/>
<dbReference type="AlphaFoldDB" id="A0A1W1Z673"/>
<name>A0A1W1Z673_9BACT</name>
<dbReference type="SMART" id="SM00748">
    <property type="entry name" value="HEPN"/>
    <property type="match status" value="1"/>
</dbReference>